<evidence type="ECO:0008006" key="3">
    <source>
        <dbReference type="Google" id="ProtNLM"/>
    </source>
</evidence>
<sequence>MANPSHDRDPGLVLGFERTVGDEVQAVARSAGLVVDVVLWMLRRGGWSVGIGCGAVDEPMPASPREAAGPAFVLAREAVEAAKSRQRMVPLAVRGSDEGAALDAEAVLMLVAATGARRSAAGWEAVDAVEEAGGTRQEDVAARLGISQQAVSQRLRTALYDETRAATRAATHLLTTAHP</sequence>
<accession>A0A511J670</accession>
<reference evidence="1 2" key="1">
    <citation type="submission" date="2019-07" db="EMBL/GenBank/DDBJ databases">
        <title>Whole genome shotgun sequence of Cellulomonas composti NBRC 100758.</title>
        <authorList>
            <person name="Hosoyama A."/>
            <person name="Uohara A."/>
            <person name="Ohji S."/>
            <person name="Ichikawa N."/>
        </authorList>
    </citation>
    <scope>NUCLEOTIDE SEQUENCE [LARGE SCALE GENOMIC DNA]</scope>
    <source>
        <strain evidence="1 2">NBRC 100758</strain>
    </source>
</reference>
<dbReference type="Proteomes" id="UP000321720">
    <property type="component" value="Unassembled WGS sequence"/>
</dbReference>
<organism evidence="1 2">
    <name type="scientific">Cellulomonas composti</name>
    <dbReference type="NCBI Taxonomy" id="266130"/>
    <lineage>
        <taxon>Bacteria</taxon>
        <taxon>Bacillati</taxon>
        <taxon>Actinomycetota</taxon>
        <taxon>Actinomycetes</taxon>
        <taxon>Micrococcales</taxon>
        <taxon>Cellulomonadaceae</taxon>
        <taxon>Cellulomonas</taxon>
    </lineage>
</organism>
<dbReference type="EMBL" id="BJWG01000001">
    <property type="protein sequence ID" value="GEL93491.1"/>
    <property type="molecule type" value="Genomic_DNA"/>
</dbReference>
<protein>
    <recommendedName>
        <fullName evidence="3">HTH cro/C1-type domain-containing protein</fullName>
    </recommendedName>
</protein>
<evidence type="ECO:0000313" key="2">
    <source>
        <dbReference type="Proteomes" id="UP000321720"/>
    </source>
</evidence>
<evidence type="ECO:0000313" key="1">
    <source>
        <dbReference type="EMBL" id="GEL93491.1"/>
    </source>
</evidence>
<comment type="caution">
    <text evidence="1">The sequence shown here is derived from an EMBL/GenBank/DDBJ whole genome shotgun (WGS) entry which is preliminary data.</text>
</comment>
<name>A0A511J670_9CELL</name>
<gene>
    <name evidence="1" type="ORF">CCO02nite_01490</name>
</gene>
<keyword evidence="2" id="KW-1185">Reference proteome</keyword>
<proteinExistence type="predicted"/>
<dbReference type="AlphaFoldDB" id="A0A511J670"/>